<comment type="similarity">
    <text evidence="2">Belongs to the CLASP family.</text>
</comment>
<organism evidence="9 10">
    <name type="scientific">Torulaspora delbrueckii</name>
    <name type="common">Yeast</name>
    <name type="synonym">Candida colliculosa</name>
    <dbReference type="NCBI Taxonomy" id="4950"/>
    <lineage>
        <taxon>Eukaryota</taxon>
        <taxon>Fungi</taxon>
        <taxon>Dikarya</taxon>
        <taxon>Ascomycota</taxon>
        <taxon>Saccharomycotina</taxon>
        <taxon>Saccharomycetes</taxon>
        <taxon>Saccharomycetales</taxon>
        <taxon>Saccharomycetaceae</taxon>
        <taxon>Torulaspora</taxon>
    </lineage>
</organism>
<dbReference type="GO" id="GO:0008608">
    <property type="term" value="P:attachment of spindle microtubules to kinetochore"/>
    <property type="evidence" value="ECO:0007669"/>
    <property type="project" value="EnsemblFungi"/>
</dbReference>
<evidence type="ECO:0000256" key="3">
    <source>
        <dbReference type="ARBA" id="ARBA00016012"/>
    </source>
</evidence>
<gene>
    <name evidence="9" type="primary">TDEL0F01520</name>
    <name evidence="9" type="ORF">TDEL_0F01520</name>
</gene>
<dbReference type="GO" id="GO:0005881">
    <property type="term" value="C:cytoplasmic microtubule"/>
    <property type="evidence" value="ECO:0007669"/>
    <property type="project" value="TreeGrafter"/>
</dbReference>
<dbReference type="Proteomes" id="UP000005627">
    <property type="component" value="Chromosome 6"/>
</dbReference>
<evidence type="ECO:0000256" key="6">
    <source>
        <dbReference type="ARBA" id="ARBA00022776"/>
    </source>
</evidence>
<evidence type="ECO:0000256" key="7">
    <source>
        <dbReference type="SAM" id="MobiDB-lite"/>
    </source>
</evidence>
<keyword evidence="6" id="KW-0131">Cell cycle</keyword>
<keyword evidence="4" id="KW-0132">Cell division</keyword>
<dbReference type="PANTHER" id="PTHR21567:SF9">
    <property type="entry name" value="CLIP-ASSOCIATING PROTEIN"/>
    <property type="match status" value="1"/>
</dbReference>
<dbReference type="GO" id="GO:0043515">
    <property type="term" value="F:kinetochore binding"/>
    <property type="evidence" value="ECO:0007669"/>
    <property type="project" value="EnsemblFungi"/>
</dbReference>
<dbReference type="GO" id="GO:1990023">
    <property type="term" value="C:mitotic spindle midzone"/>
    <property type="evidence" value="ECO:0007669"/>
    <property type="project" value="EnsemblFungi"/>
</dbReference>
<dbReference type="KEGG" id="tdl:TDEL_0F01520"/>
<dbReference type="GO" id="GO:0005827">
    <property type="term" value="C:polar microtubule"/>
    <property type="evidence" value="ECO:0007669"/>
    <property type="project" value="EnsemblFungi"/>
</dbReference>
<dbReference type="GO" id="GO:0090307">
    <property type="term" value="P:mitotic spindle assembly"/>
    <property type="evidence" value="ECO:0007669"/>
    <property type="project" value="EnsemblFungi"/>
</dbReference>
<dbReference type="GO" id="GO:0000776">
    <property type="term" value="C:kinetochore"/>
    <property type="evidence" value="ECO:0007669"/>
    <property type="project" value="EnsemblFungi"/>
</dbReference>
<dbReference type="GO" id="GO:0051301">
    <property type="term" value="P:cell division"/>
    <property type="evidence" value="ECO:0007669"/>
    <property type="project" value="UniProtKB-KW"/>
</dbReference>
<feature type="region of interest" description="Disordered" evidence="7">
    <location>
        <begin position="587"/>
        <end position="606"/>
    </location>
</feature>
<evidence type="ECO:0000259" key="8">
    <source>
        <dbReference type="Pfam" id="PF12348"/>
    </source>
</evidence>
<dbReference type="GeneID" id="11501344"/>
<dbReference type="PANTHER" id="PTHR21567">
    <property type="entry name" value="CLASP"/>
    <property type="match status" value="1"/>
</dbReference>
<dbReference type="SUPFAM" id="SSF48371">
    <property type="entry name" value="ARM repeat"/>
    <property type="match status" value="1"/>
</dbReference>
<evidence type="ECO:0000256" key="5">
    <source>
        <dbReference type="ARBA" id="ARBA00022701"/>
    </source>
</evidence>
<dbReference type="eggNOG" id="ENOG502QT5T">
    <property type="taxonomic scope" value="Eukaryota"/>
</dbReference>
<dbReference type="Gene3D" id="1.25.10.10">
    <property type="entry name" value="Leucine-rich Repeat Variant"/>
    <property type="match status" value="1"/>
</dbReference>
<dbReference type="GO" id="GO:0048487">
    <property type="term" value="F:beta-tubulin binding"/>
    <property type="evidence" value="ECO:0007669"/>
    <property type="project" value="EnsemblFungi"/>
</dbReference>
<dbReference type="GO" id="GO:0005815">
    <property type="term" value="C:microtubule organizing center"/>
    <property type="evidence" value="ECO:0007669"/>
    <property type="project" value="TreeGrafter"/>
</dbReference>
<keyword evidence="6" id="KW-0498">Mitosis</keyword>
<keyword evidence="5" id="KW-0493">Microtubule</keyword>
<dbReference type="InterPro" id="IPR024395">
    <property type="entry name" value="CLASP_N_dom"/>
</dbReference>
<dbReference type="RefSeq" id="XP_003682174.1">
    <property type="nucleotide sequence ID" value="XM_003682126.1"/>
</dbReference>
<comment type="subcellular location">
    <subcellularLocation>
        <location evidence="1">Cytoplasm</location>
        <location evidence="1">Cytoskeleton</location>
        <location evidence="1">Spindle</location>
    </subcellularLocation>
</comment>
<evidence type="ECO:0000313" key="9">
    <source>
        <dbReference type="EMBL" id="CCE92963.1"/>
    </source>
</evidence>
<feature type="domain" description="CLASP N-terminal" evidence="8">
    <location>
        <begin position="284"/>
        <end position="511"/>
    </location>
</feature>
<dbReference type="InParanoid" id="G8ZWG9"/>
<dbReference type="HOGENOM" id="CLU_256206_0_0_1"/>
<dbReference type="InterPro" id="IPR016024">
    <property type="entry name" value="ARM-type_fold"/>
</dbReference>
<proteinExistence type="inferred from homology"/>
<name>G8ZWG9_TORDE</name>
<dbReference type="OrthoDB" id="46159at2759"/>
<keyword evidence="10" id="KW-1185">Reference proteome</keyword>
<evidence type="ECO:0000313" key="10">
    <source>
        <dbReference type="Proteomes" id="UP000005627"/>
    </source>
</evidence>
<sequence>MTDFSDSGFPLYEKLVNKKGIQKADDNDADVRIVLLTQFKGHVKKELLHVPSIPSYFESLYYILDYSASSSVKLLILTHSSLCYLVKRVAMQLPTYFKDSEVTNELLLHLFFLRGDNDDYLQNKNLWASACRALEAIYLVQPLLLQKCLQRLLYGLESKRKILLVVDEFLQINKRNNASTDNDNLMTELFNSKFLQELSSTAKNEQNNQLTLDVLRRNFNHDDQLKIFSQQINEDSGSFSVPIFDIDYELGLIAEEYRIHENGYVKPEEVYHGRGFASMDDLYAHLEKLLIPFQSPKETEKNWKERQSNLLQLRDMIHGDDFIANNQLSFLSVCKDLQMIECIGKAVLSLRTTLSMTACQVIKAFLMKFQQTLDLAILDQIFSVLKSLLLTAKKISSNTAFNCLIIMFINIGFHNKLFQYCLMLVNEKSVTPRNCSAILLRIILIKYTDSKKLDPLTVYIEEWLKKGITDAQTSVRESMRLTFWYYYKCYPLNAKNFLNTQLSLQLRKAVELSIPHHIRINYNPVHMAPSSSSSSESLNKSSHHFKKFPSYAKPTQSSNAFLQRMANHRSASEYLPSDVDHSTNVRRKISAPPSSSGRRTINATTEKQASNVSNDLGNSIQIELTDDISNSHSNSLITKYLGKDQQVDDFELIYRDLNSHSLMTIKDGLQLLQKKLLTTKSSGNDEAIDVSKIVPALKTIMVKAPSDLKPFLAIPYFCRSIPVDYLLEIHAINGVDLNDHILQSTSETVFLETVTDLITRLRSNAFENDDYEDLPELSLYYMKYRQSIFNFCFRVLSVVLQRAENSIQPDTVIRCVISMTGVWGLEFEEEPYFDALGQLHFHNEDAFKEALGSIESVSTKLKICEGLTARNGGTMFNSDELIGRRHISSGAAHGNDRNEDVYNEDNDAVEDRKFLEMTMVNPFNQNRSASGGSVVHHEPNSEIEEKKEHFQEPRISEMTKVVSVYELPQQLSEPDQDGDVKMAEQPDVNLSEIFGNSIDQENGRVKFCSEPPKLINPSTGSSSAGASALITDSPRNEINLNKEASIERNKSPVTPLAEHEAKILSHGINSIDISVKRNKDQLLPSVSSEILNNAIHNDTSNEDHMSESEFLQLLSPETLTYYEISQLWEMHVAEDAGDHFKEMMKAIGRIKNRSFTIKHLNDLIVPLLAASHHNALRKWLENEDGYDELLTLSKLLLNSADETTLIPINMACKCIVLTECLVLMNSQLSNVPSLASAAFHDIWDFVVDMVGKLSDYSNELYVLLQELRDLLNEAQLFSSKDITSIVSLLATQTQENGTRIKETFLIETLSLIISRNAEHIKEHQYSEIVQMMQFFFESDFSEWRSASAGVLANVLKQFKSTYSSDDAIRRLFGFLSHQQFQLITRIVSSSN</sequence>
<dbReference type="GO" id="GO:0008017">
    <property type="term" value="F:microtubule binding"/>
    <property type="evidence" value="ECO:0007669"/>
    <property type="project" value="EnsemblFungi"/>
</dbReference>
<dbReference type="FunCoup" id="G8ZWG9">
    <property type="interactions" value="182"/>
</dbReference>
<dbReference type="EMBL" id="HE616747">
    <property type="protein sequence ID" value="CCE92963.1"/>
    <property type="molecule type" value="Genomic_DNA"/>
</dbReference>
<dbReference type="GO" id="GO:0060172">
    <property type="term" value="P:astral microtubule depolymerization"/>
    <property type="evidence" value="ECO:0007669"/>
    <property type="project" value="TreeGrafter"/>
</dbReference>
<feature type="compositionally biased region" description="Polar residues" evidence="7">
    <location>
        <begin position="592"/>
        <end position="606"/>
    </location>
</feature>
<reference evidence="9 10" key="1">
    <citation type="journal article" date="2011" name="Proc. Natl. Acad. Sci. U.S.A.">
        <title>Evolutionary erosion of yeast sex chromosomes by mating-type switching accidents.</title>
        <authorList>
            <person name="Gordon J.L."/>
            <person name="Armisen D."/>
            <person name="Proux-Wera E."/>
            <person name="Oheigeartaigh S.S."/>
            <person name="Byrne K.P."/>
            <person name="Wolfe K.H."/>
        </authorList>
    </citation>
    <scope>NUCLEOTIDE SEQUENCE [LARGE SCALE GENOMIC DNA]</scope>
    <source>
        <strain evidence="10">ATCC 10662 / CBS 1146 / NBRC 0425 / NCYC 2629 / NRRL Y-866</strain>
    </source>
</reference>
<evidence type="ECO:0000256" key="1">
    <source>
        <dbReference type="ARBA" id="ARBA00004186"/>
    </source>
</evidence>
<dbReference type="InterPro" id="IPR011989">
    <property type="entry name" value="ARM-like"/>
</dbReference>
<protein>
    <recommendedName>
        <fullName evidence="3">Protein STU1</fullName>
    </recommendedName>
</protein>
<dbReference type="Pfam" id="PF12348">
    <property type="entry name" value="CLASP_N"/>
    <property type="match status" value="1"/>
</dbReference>
<evidence type="ECO:0000256" key="2">
    <source>
        <dbReference type="ARBA" id="ARBA00009549"/>
    </source>
</evidence>
<accession>G8ZWG9</accession>
<dbReference type="STRING" id="1076872.G8ZWG9"/>
<evidence type="ECO:0000256" key="4">
    <source>
        <dbReference type="ARBA" id="ARBA00022618"/>
    </source>
</evidence>